<organism evidence="2 3">
    <name type="scientific">Vitis vinifera</name>
    <name type="common">Grape</name>
    <dbReference type="NCBI Taxonomy" id="29760"/>
    <lineage>
        <taxon>Eukaryota</taxon>
        <taxon>Viridiplantae</taxon>
        <taxon>Streptophyta</taxon>
        <taxon>Embryophyta</taxon>
        <taxon>Tracheophyta</taxon>
        <taxon>Spermatophyta</taxon>
        <taxon>Magnoliopsida</taxon>
        <taxon>eudicotyledons</taxon>
        <taxon>Gunneridae</taxon>
        <taxon>Pentapetalae</taxon>
        <taxon>rosids</taxon>
        <taxon>Vitales</taxon>
        <taxon>Vitaceae</taxon>
        <taxon>Viteae</taxon>
        <taxon>Vitis</taxon>
    </lineage>
</organism>
<reference evidence="2 3" key="1">
    <citation type="journal article" date="2018" name="PLoS Genet.">
        <title>Population sequencing reveals clonal diversity and ancestral inbreeding in the grapevine cultivar Chardonnay.</title>
        <authorList>
            <person name="Roach M.J."/>
            <person name="Johnson D.L."/>
            <person name="Bohlmann J."/>
            <person name="van Vuuren H.J."/>
            <person name="Jones S.J."/>
            <person name="Pretorius I.S."/>
            <person name="Schmidt S.A."/>
            <person name="Borneman A.R."/>
        </authorList>
    </citation>
    <scope>NUCLEOTIDE SEQUENCE [LARGE SCALE GENOMIC DNA]</scope>
    <source>
        <strain evidence="3">cv. Chardonnay</strain>
        <tissue evidence="2">Leaf</tissue>
    </source>
</reference>
<dbReference type="PANTHER" id="PTHR33223">
    <property type="entry name" value="CCHC-TYPE DOMAIN-CONTAINING PROTEIN"/>
    <property type="match status" value="1"/>
</dbReference>
<protein>
    <recommendedName>
        <fullName evidence="1">Retrotransposon gag domain-containing protein</fullName>
    </recommendedName>
</protein>
<comment type="caution">
    <text evidence="2">The sequence shown here is derived from an EMBL/GenBank/DDBJ whole genome shotgun (WGS) entry which is preliminary data.</text>
</comment>
<dbReference type="InterPro" id="IPR005162">
    <property type="entry name" value="Retrotrans_gag_dom"/>
</dbReference>
<dbReference type="Gramene" id="Vitis18g02711.t01">
    <property type="protein sequence ID" value="Vitis18g02711.t01.CDS"/>
    <property type="gene ID" value="Vitis18g02711"/>
</dbReference>
<evidence type="ECO:0000259" key="1">
    <source>
        <dbReference type="Pfam" id="PF03732"/>
    </source>
</evidence>
<sequence>MGDENHVDNGVPNRVLKDYYVPNVGVSSIRRPPIQANNFEIKPVIIQMIQSSIQFGGLANDDPNLHIANFLEICDTFKHNGVTDDAIRLRLFPFSLNNKAKAWLISLPPGTITTWDGLVNAFLTKSFPPEKSAKMRNDITNFLQQNQESLYEAWERFKDLLRKCPHHGLPMWMQVQTFYNSLHPNTQTMVDAASGGAFINKTSDEGYQLIEVMASNNFLKSTDRNAQKRTVGVHDIDAFNNLAAQVAILNNNFKKLNVATVSNLVCENCAGNHHNLECQVGGPYEANPSKQVNYVTNNQRQYNPNSNYFNQGWRNHPNFSWSNNTHVQKPPSGFQSQDNKPNLEEVFTQFIQKTNDFIDDTKANFRNQGASIRNLEHQVREISKLLTEITQRALPSITKTNPKEHVKVITLRSGK</sequence>
<feature type="domain" description="Retrotransposon gag" evidence="1">
    <location>
        <begin position="90"/>
        <end position="183"/>
    </location>
</feature>
<evidence type="ECO:0000313" key="3">
    <source>
        <dbReference type="Proteomes" id="UP000288805"/>
    </source>
</evidence>
<evidence type="ECO:0000313" key="2">
    <source>
        <dbReference type="EMBL" id="RVW64929.1"/>
    </source>
</evidence>
<gene>
    <name evidence="2" type="ORF">CK203_041905</name>
</gene>
<accession>A0A438FY91</accession>
<dbReference type="Proteomes" id="UP000288805">
    <property type="component" value="Unassembled WGS sequence"/>
</dbReference>
<dbReference type="AlphaFoldDB" id="A0A438FY91"/>
<name>A0A438FY91_VITVI</name>
<dbReference type="Pfam" id="PF03732">
    <property type="entry name" value="Retrotrans_gag"/>
    <property type="match status" value="1"/>
</dbReference>
<dbReference type="PANTHER" id="PTHR33223:SF11">
    <property type="entry name" value="ELEMENT PROTEIN, PUTATIVE-RELATED"/>
    <property type="match status" value="1"/>
</dbReference>
<proteinExistence type="predicted"/>
<dbReference type="EMBL" id="QGNW01000697">
    <property type="protein sequence ID" value="RVW64929.1"/>
    <property type="molecule type" value="Genomic_DNA"/>
</dbReference>